<dbReference type="NCBIfam" id="TIGR03010">
    <property type="entry name" value="sulf_tusC_dsrF"/>
    <property type="match status" value="1"/>
</dbReference>
<accession>A0A0H3L4V7</accession>
<dbReference type="PATRIC" id="fig|932677.3.peg.3329"/>
<dbReference type="Proteomes" id="UP000006690">
    <property type="component" value="Chromosome"/>
</dbReference>
<name>A0A0H3L4V7_PANAA</name>
<dbReference type="PANTHER" id="PTHR38780">
    <property type="entry name" value="PROTEIN TUSC"/>
    <property type="match status" value="1"/>
</dbReference>
<sequence>MRTYGAVLMNRVAFVFTRAPHGSSAGREGLDAALATGALSDDIGLFFIGDGVLQLCSGQQPESIHARHYAATFGVLALYDIEQCYLCRDALRDRGLAERAPRMLDAEILDAPLLRQKLASYDRIVTF</sequence>
<dbReference type="InterPro" id="IPR027396">
    <property type="entry name" value="DsrEFH-like"/>
</dbReference>
<dbReference type="InterPro" id="IPR017462">
    <property type="entry name" value="Sulphur_relay_TusC/DsrF"/>
</dbReference>
<reference evidence="3" key="1">
    <citation type="journal article" date="2012" name="Appl. Microbiol. Biotechnol.">
        <title>The complete genome sequence of Pantoea ananatis AJ13355, an organism with great biotechnological potential.</title>
        <authorList>
            <person name="Hara Y."/>
            <person name="Kadotani N."/>
            <person name="Izui H."/>
            <person name="Katashkina J.I."/>
            <person name="Kuvaeva T.M."/>
            <person name="Andreeva I.G."/>
            <person name="Golubeva L.I."/>
            <person name="Malko D.B."/>
            <person name="Makeev V.J."/>
            <person name="Mashko S.V."/>
            <person name="Kozlov Y.I."/>
        </authorList>
    </citation>
    <scope>NUCLEOTIDE SEQUENCE [LARGE SCALE GENOMIC DNA]</scope>
    <source>
        <strain evidence="3">AJ13355</strain>
    </source>
</reference>
<proteinExistence type="inferred from homology"/>
<dbReference type="NCBIfam" id="NF001238">
    <property type="entry name" value="PRK00211.1"/>
    <property type="match status" value="1"/>
</dbReference>
<dbReference type="eggNOG" id="COG2923">
    <property type="taxonomic scope" value="Bacteria"/>
</dbReference>
<gene>
    <name evidence="2" type="primary">yheM</name>
    <name evidence="2" type="ordered locus">PAJ_2858</name>
</gene>
<dbReference type="PANTHER" id="PTHR38780:SF1">
    <property type="entry name" value="PROTEIN TUSC"/>
    <property type="match status" value="1"/>
</dbReference>
<dbReference type="Gene3D" id="3.40.1260.10">
    <property type="entry name" value="DsrEFH-like"/>
    <property type="match status" value="1"/>
</dbReference>
<dbReference type="AlphaFoldDB" id="A0A0H3L4V7"/>
<evidence type="ECO:0000313" key="2">
    <source>
        <dbReference type="EMBL" id="BAK12938.1"/>
    </source>
</evidence>
<protein>
    <submittedName>
        <fullName evidence="2">DsrF protein YheM</fullName>
    </submittedName>
</protein>
<dbReference type="Pfam" id="PF02635">
    <property type="entry name" value="DsrE"/>
    <property type="match status" value="1"/>
</dbReference>
<dbReference type="SUPFAM" id="SSF75169">
    <property type="entry name" value="DsrEFH-like"/>
    <property type="match status" value="1"/>
</dbReference>
<dbReference type="KEGG" id="paj:PAJ_2858"/>
<dbReference type="HOGENOM" id="CLU_155943_1_0_6"/>
<evidence type="ECO:0000256" key="1">
    <source>
        <dbReference type="ARBA" id="ARBA00005996"/>
    </source>
</evidence>
<evidence type="ECO:0000313" key="3">
    <source>
        <dbReference type="Proteomes" id="UP000006690"/>
    </source>
</evidence>
<dbReference type="EMBL" id="AP012032">
    <property type="protein sequence ID" value="BAK12938.1"/>
    <property type="molecule type" value="Genomic_DNA"/>
</dbReference>
<organism evidence="2 3">
    <name type="scientific">Pantoea ananatis (strain AJ13355)</name>
    <dbReference type="NCBI Taxonomy" id="932677"/>
    <lineage>
        <taxon>Bacteria</taxon>
        <taxon>Pseudomonadati</taxon>
        <taxon>Pseudomonadota</taxon>
        <taxon>Gammaproteobacteria</taxon>
        <taxon>Enterobacterales</taxon>
        <taxon>Erwiniaceae</taxon>
        <taxon>Pantoea</taxon>
    </lineage>
</organism>
<dbReference type="InterPro" id="IPR003787">
    <property type="entry name" value="Sulphur_relay_DsrE/F-like"/>
</dbReference>
<comment type="similarity">
    <text evidence="1">Belongs to the DsrF/TusC family.</text>
</comment>